<evidence type="ECO:0000313" key="2">
    <source>
        <dbReference type="EMBL" id="NYD24995.1"/>
    </source>
</evidence>
<dbReference type="EMBL" id="JACCBB010000001">
    <property type="protein sequence ID" value="NYD24995.1"/>
    <property type="molecule type" value="Genomic_DNA"/>
</dbReference>
<comment type="caution">
    <text evidence="2">The sequence shown here is derived from an EMBL/GenBank/DDBJ whole genome shotgun (WGS) entry which is preliminary data.</text>
</comment>
<protein>
    <submittedName>
        <fullName evidence="2">Putative cell wall-binding protein</fullName>
    </submittedName>
</protein>
<reference evidence="2 3" key="1">
    <citation type="submission" date="2020-07" db="EMBL/GenBank/DDBJ databases">
        <title>Sequencing the genomes of 1000 actinobacteria strains.</title>
        <authorList>
            <person name="Klenk H.-P."/>
        </authorList>
    </citation>
    <scope>NUCLEOTIDE SEQUENCE [LARGE SCALE GENOMIC DNA]</scope>
    <source>
        <strain evidence="2 3">DSM 7487</strain>
    </source>
</reference>
<keyword evidence="1" id="KW-0732">Signal</keyword>
<feature type="signal peptide" evidence="1">
    <location>
        <begin position="1"/>
        <end position="27"/>
    </location>
</feature>
<dbReference type="RefSeq" id="WP_179755766.1">
    <property type="nucleotide sequence ID" value="NZ_BAAAGN010000008.1"/>
</dbReference>
<evidence type="ECO:0000313" key="3">
    <source>
        <dbReference type="Proteomes" id="UP000521922"/>
    </source>
</evidence>
<gene>
    <name evidence="2" type="ORF">BJ968_004535</name>
</gene>
<sequence length="362" mass="35952">MLSALTMAAPAIAPSAVSSVVSSAAQAAPGFDPLAPGVRIGGADRYETAALIAASGWGAEAGGTVIVANGETNGVDALSASYLAGDRQAPILLTRRDSVPEATAGALRQLRPSKVIVVGSDASVSAATYTQLTAGAAGERIAGEDRYATAAAIASTVADPSPGATVATVFLARGDKVGVAADALAAAPAAYRGHIPILLTTATGLPEASRFALQHLQPASIAVLGDYNSIDAFTISQAAGAASSYQQGRIPPINRFSGPDRSATAAAIADSFVAREAGIGTTAAGFANGTTVDALAAGPAAGRGGFPVLLAPSRDDVGEGTRRYVAEHESTLTTAYVFGDEKSLTDQALTSVRSPGYAAPVS</sequence>
<dbReference type="InterPro" id="IPR051922">
    <property type="entry name" value="Bact_Sporulation_Assoc"/>
</dbReference>
<organism evidence="2 3">
    <name type="scientific">Kineococcus aurantiacus</name>
    <dbReference type="NCBI Taxonomy" id="37633"/>
    <lineage>
        <taxon>Bacteria</taxon>
        <taxon>Bacillati</taxon>
        <taxon>Actinomycetota</taxon>
        <taxon>Actinomycetes</taxon>
        <taxon>Kineosporiales</taxon>
        <taxon>Kineosporiaceae</taxon>
        <taxon>Kineococcus</taxon>
    </lineage>
</organism>
<dbReference type="InterPro" id="IPR007253">
    <property type="entry name" value="Cell_wall-bd_2"/>
</dbReference>
<dbReference type="PANTHER" id="PTHR30032:SF1">
    <property type="entry name" value="N-ACETYLMURAMOYL-L-ALANINE AMIDASE LYTC"/>
    <property type="match status" value="1"/>
</dbReference>
<accession>A0A7Y9J3D1</accession>
<name>A0A7Y9J3D1_9ACTN</name>
<dbReference type="Gene3D" id="3.40.50.12090">
    <property type="match status" value="1"/>
</dbReference>
<dbReference type="AlphaFoldDB" id="A0A7Y9J3D1"/>
<feature type="chain" id="PRO_5031098534" evidence="1">
    <location>
        <begin position="28"/>
        <end position="362"/>
    </location>
</feature>
<keyword evidence="3" id="KW-1185">Reference proteome</keyword>
<dbReference type="Proteomes" id="UP000521922">
    <property type="component" value="Unassembled WGS sequence"/>
</dbReference>
<dbReference type="Pfam" id="PF04122">
    <property type="entry name" value="CW_binding_2"/>
    <property type="match status" value="3"/>
</dbReference>
<proteinExistence type="predicted"/>
<evidence type="ECO:0000256" key="1">
    <source>
        <dbReference type="SAM" id="SignalP"/>
    </source>
</evidence>
<dbReference type="PANTHER" id="PTHR30032">
    <property type="entry name" value="N-ACETYLMURAMOYL-L-ALANINE AMIDASE-RELATED"/>
    <property type="match status" value="1"/>
</dbReference>